<dbReference type="AlphaFoldDB" id="A0A1I7Y1W8"/>
<reference evidence="2" key="1">
    <citation type="submission" date="2016-11" db="UniProtKB">
        <authorList>
            <consortium name="WormBaseParasite"/>
        </authorList>
    </citation>
    <scope>IDENTIFICATION</scope>
</reference>
<proteinExistence type="predicted"/>
<evidence type="ECO:0000313" key="1">
    <source>
        <dbReference type="Proteomes" id="UP000095287"/>
    </source>
</evidence>
<accession>A0A1I7Y1W8</accession>
<evidence type="ECO:0000313" key="2">
    <source>
        <dbReference type="WBParaSite" id="L893_g11812.t1"/>
    </source>
</evidence>
<organism evidence="1 2">
    <name type="scientific">Steinernema glaseri</name>
    <dbReference type="NCBI Taxonomy" id="37863"/>
    <lineage>
        <taxon>Eukaryota</taxon>
        <taxon>Metazoa</taxon>
        <taxon>Ecdysozoa</taxon>
        <taxon>Nematoda</taxon>
        <taxon>Chromadorea</taxon>
        <taxon>Rhabditida</taxon>
        <taxon>Tylenchina</taxon>
        <taxon>Panagrolaimomorpha</taxon>
        <taxon>Strongyloidoidea</taxon>
        <taxon>Steinernematidae</taxon>
        <taxon>Steinernema</taxon>
    </lineage>
</organism>
<sequence length="69" mass="8220">MIAKFFNFIPRIYEAFEIKVVTANFWKYGIKVFYSYYEHGQLCIGLEDTAKVDRKPREEWNDPTAHGAR</sequence>
<dbReference type="Proteomes" id="UP000095287">
    <property type="component" value="Unplaced"/>
</dbReference>
<protein>
    <submittedName>
        <fullName evidence="2">Uncharacterized protein</fullName>
    </submittedName>
</protein>
<dbReference type="WBParaSite" id="L893_g11812.t1">
    <property type="protein sequence ID" value="L893_g11812.t1"/>
    <property type="gene ID" value="L893_g11812"/>
</dbReference>
<name>A0A1I7Y1W8_9BILA</name>
<keyword evidence="1" id="KW-1185">Reference proteome</keyword>